<evidence type="ECO:0000256" key="1">
    <source>
        <dbReference type="SAM" id="MobiDB-lite"/>
    </source>
</evidence>
<feature type="region of interest" description="Disordered" evidence="1">
    <location>
        <begin position="45"/>
        <end position="112"/>
    </location>
</feature>
<protein>
    <submittedName>
        <fullName evidence="2">Uncharacterized protein</fullName>
    </submittedName>
</protein>
<dbReference type="Proteomes" id="UP000242287">
    <property type="component" value="Unassembled WGS sequence"/>
</dbReference>
<sequence>MSQIVNLIHKKAYQGTLQKLEEALKKNELNEDRFRQLKEDVLKGEEALEKQQAHHEDELKKERAKHANELEKQKAKYEDRPAKERAKLEDELEKERQKVKAPEDALASHHLI</sequence>
<evidence type="ECO:0000313" key="2">
    <source>
        <dbReference type="EMBL" id="PFH46544.1"/>
    </source>
</evidence>
<name>A0A2A9NB49_9AGAR</name>
<dbReference type="EMBL" id="KZ302181">
    <property type="protein sequence ID" value="PFH46544.1"/>
    <property type="molecule type" value="Genomic_DNA"/>
</dbReference>
<gene>
    <name evidence="2" type="ORF">AMATHDRAFT_43544</name>
</gene>
<accession>A0A2A9NB49</accession>
<evidence type="ECO:0000313" key="3">
    <source>
        <dbReference type="Proteomes" id="UP000242287"/>
    </source>
</evidence>
<keyword evidence="3" id="KW-1185">Reference proteome</keyword>
<organism evidence="2 3">
    <name type="scientific">Amanita thiersii Skay4041</name>
    <dbReference type="NCBI Taxonomy" id="703135"/>
    <lineage>
        <taxon>Eukaryota</taxon>
        <taxon>Fungi</taxon>
        <taxon>Dikarya</taxon>
        <taxon>Basidiomycota</taxon>
        <taxon>Agaricomycotina</taxon>
        <taxon>Agaricomycetes</taxon>
        <taxon>Agaricomycetidae</taxon>
        <taxon>Agaricales</taxon>
        <taxon>Pluteineae</taxon>
        <taxon>Amanitaceae</taxon>
        <taxon>Amanita</taxon>
    </lineage>
</organism>
<reference evidence="2 3" key="1">
    <citation type="submission" date="2014-02" db="EMBL/GenBank/DDBJ databases">
        <title>Transposable element dynamics among asymbiotic and ectomycorrhizal Amanita fungi.</title>
        <authorList>
            <consortium name="DOE Joint Genome Institute"/>
            <person name="Hess J."/>
            <person name="Skrede I."/>
            <person name="Wolfe B."/>
            <person name="LaButti K."/>
            <person name="Ohm R.A."/>
            <person name="Grigoriev I.V."/>
            <person name="Pringle A."/>
        </authorList>
    </citation>
    <scope>NUCLEOTIDE SEQUENCE [LARGE SCALE GENOMIC DNA]</scope>
    <source>
        <strain evidence="2 3">SKay4041</strain>
    </source>
</reference>
<proteinExistence type="predicted"/>
<dbReference type="AlphaFoldDB" id="A0A2A9NB49"/>